<evidence type="ECO:0000313" key="2">
    <source>
        <dbReference type="Proteomes" id="UP001054837"/>
    </source>
</evidence>
<proteinExistence type="predicted"/>
<gene>
    <name evidence="1" type="ORF">CDAR_574301</name>
</gene>
<dbReference type="AlphaFoldDB" id="A0AAV4QYV2"/>
<name>A0AAV4QYV2_9ARAC</name>
<sequence>MKVNDDLHDNVPVTTCSISKRLVTDLLISYHKILVENIHHSNALYKTSPHLYSIIIPNIQPSMLSDLAGHSEDYVWMHHRLWNVGLCKSLRIEVGV</sequence>
<keyword evidence="2" id="KW-1185">Reference proteome</keyword>
<organism evidence="1 2">
    <name type="scientific">Caerostris darwini</name>
    <dbReference type="NCBI Taxonomy" id="1538125"/>
    <lineage>
        <taxon>Eukaryota</taxon>
        <taxon>Metazoa</taxon>
        <taxon>Ecdysozoa</taxon>
        <taxon>Arthropoda</taxon>
        <taxon>Chelicerata</taxon>
        <taxon>Arachnida</taxon>
        <taxon>Araneae</taxon>
        <taxon>Araneomorphae</taxon>
        <taxon>Entelegynae</taxon>
        <taxon>Araneoidea</taxon>
        <taxon>Araneidae</taxon>
        <taxon>Caerostris</taxon>
    </lineage>
</organism>
<protein>
    <submittedName>
        <fullName evidence="1">Uncharacterized protein</fullName>
    </submittedName>
</protein>
<evidence type="ECO:0000313" key="1">
    <source>
        <dbReference type="EMBL" id="GIY14464.1"/>
    </source>
</evidence>
<dbReference type="EMBL" id="BPLQ01005366">
    <property type="protein sequence ID" value="GIY14464.1"/>
    <property type="molecule type" value="Genomic_DNA"/>
</dbReference>
<reference evidence="1 2" key="1">
    <citation type="submission" date="2021-06" db="EMBL/GenBank/DDBJ databases">
        <title>Caerostris darwini draft genome.</title>
        <authorList>
            <person name="Kono N."/>
            <person name="Arakawa K."/>
        </authorList>
    </citation>
    <scope>NUCLEOTIDE SEQUENCE [LARGE SCALE GENOMIC DNA]</scope>
</reference>
<accession>A0AAV4QYV2</accession>
<comment type="caution">
    <text evidence="1">The sequence shown here is derived from an EMBL/GenBank/DDBJ whole genome shotgun (WGS) entry which is preliminary data.</text>
</comment>
<dbReference type="Proteomes" id="UP001054837">
    <property type="component" value="Unassembled WGS sequence"/>
</dbReference>